<feature type="transmembrane region" description="Helical" evidence="13">
    <location>
        <begin position="195"/>
        <end position="215"/>
    </location>
</feature>
<evidence type="ECO:0000313" key="16">
    <source>
        <dbReference type="Proteomes" id="UP000061348"/>
    </source>
</evidence>
<dbReference type="GO" id="GO:0009306">
    <property type="term" value="P:protein secretion"/>
    <property type="evidence" value="ECO:0007669"/>
    <property type="project" value="InterPro"/>
</dbReference>
<dbReference type="GO" id="GO:0005886">
    <property type="term" value="C:plasma membrane"/>
    <property type="evidence" value="ECO:0007669"/>
    <property type="project" value="UniProtKB-SubCell"/>
</dbReference>
<name>A0A109LH37_PSEFL</name>
<evidence type="ECO:0000256" key="2">
    <source>
        <dbReference type="ARBA" id="ARBA00010690"/>
    </source>
</evidence>
<evidence type="ECO:0000256" key="13">
    <source>
        <dbReference type="RuleBase" id="RU364091"/>
    </source>
</evidence>
<gene>
    <name evidence="15" type="primary">flhB_1</name>
    <name evidence="13" type="synonym">flhB</name>
    <name evidence="15" type="ORF">PFLmoz3_03212</name>
</gene>
<evidence type="ECO:0000256" key="5">
    <source>
        <dbReference type="ARBA" id="ARBA00022475"/>
    </source>
</evidence>
<dbReference type="EMBL" id="LCYA01000078">
    <property type="protein sequence ID" value="KWV87364.1"/>
    <property type="molecule type" value="Genomic_DNA"/>
</dbReference>
<dbReference type="Gene3D" id="3.40.1690.10">
    <property type="entry name" value="secretion proteins EscU"/>
    <property type="match status" value="1"/>
</dbReference>
<feature type="region of interest" description="Disordered" evidence="14">
    <location>
        <begin position="1"/>
        <end position="27"/>
    </location>
</feature>
<dbReference type="NCBIfam" id="TIGR00328">
    <property type="entry name" value="flhB"/>
    <property type="match status" value="1"/>
</dbReference>
<comment type="similarity">
    <text evidence="2 13">Belongs to the type III secretion exporter family.</text>
</comment>
<dbReference type="InterPro" id="IPR006136">
    <property type="entry name" value="FlhB"/>
</dbReference>
<feature type="transmembrane region" description="Helical" evidence="13">
    <location>
        <begin position="139"/>
        <end position="165"/>
    </location>
</feature>
<evidence type="ECO:0000256" key="14">
    <source>
        <dbReference type="SAM" id="MobiDB-lite"/>
    </source>
</evidence>
<keyword evidence="15" id="KW-0966">Cell projection</keyword>
<keyword evidence="4 13" id="KW-0813">Transport</keyword>
<evidence type="ECO:0000256" key="8">
    <source>
        <dbReference type="ARBA" id="ARBA00022927"/>
    </source>
</evidence>
<dbReference type="PRINTS" id="PR00950">
    <property type="entry name" value="TYPE3IMSPROT"/>
</dbReference>
<feature type="transmembrane region" description="Helical" evidence="13">
    <location>
        <begin position="34"/>
        <end position="56"/>
    </location>
</feature>
<keyword evidence="10 13" id="KW-0472">Membrane</keyword>
<evidence type="ECO:0000256" key="10">
    <source>
        <dbReference type="ARBA" id="ARBA00023136"/>
    </source>
</evidence>
<evidence type="ECO:0000256" key="3">
    <source>
        <dbReference type="ARBA" id="ARBA00021622"/>
    </source>
</evidence>
<dbReference type="GO" id="GO:0044780">
    <property type="term" value="P:bacterial-type flagellum assembly"/>
    <property type="evidence" value="ECO:0007669"/>
    <property type="project" value="InterPro"/>
</dbReference>
<dbReference type="InterPro" id="IPR029025">
    <property type="entry name" value="T3SS_substrate_exporter_C"/>
</dbReference>
<dbReference type="PANTHER" id="PTHR30531:SF12">
    <property type="entry name" value="FLAGELLAR BIOSYNTHETIC PROTEIN FLHB"/>
    <property type="match status" value="1"/>
</dbReference>
<dbReference type="SUPFAM" id="SSF160544">
    <property type="entry name" value="EscU C-terminal domain-like"/>
    <property type="match status" value="1"/>
</dbReference>
<dbReference type="RefSeq" id="WP_060764479.1">
    <property type="nucleotide sequence ID" value="NZ_LCYA01000078.1"/>
</dbReference>
<evidence type="ECO:0000256" key="11">
    <source>
        <dbReference type="ARBA" id="ARBA00023225"/>
    </source>
</evidence>
<dbReference type="PATRIC" id="fig|294.194.peg.3568"/>
<dbReference type="Proteomes" id="UP000061348">
    <property type="component" value="Unassembled WGS sequence"/>
</dbReference>
<keyword evidence="6 13" id="KW-0812">Transmembrane</keyword>
<proteinExistence type="inferred from homology"/>
<dbReference type="InterPro" id="IPR006135">
    <property type="entry name" value="T3SS_substrate_exporter"/>
</dbReference>
<keyword evidence="15" id="KW-0969">Cilium</keyword>
<evidence type="ECO:0000256" key="12">
    <source>
        <dbReference type="ARBA" id="ARBA00025078"/>
    </source>
</evidence>
<feature type="compositionally biased region" description="Basic and acidic residues" evidence="14">
    <location>
        <begin position="7"/>
        <end position="27"/>
    </location>
</feature>
<evidence type="ECO:0000256" key="4">
    <source>
        <dbReference type="ARBA" id="ARBA00022448"/>
    </source>
</evidence>
<keyword evidence="11 13" id="KW-1006">Bacterial flagellum protein export</keyword>
<dbReference type="FunFam" id="3.40.1690.10:FF:000001">
    <property type="entry name" value="Flagellar biosynthetic protein FlhB"/>
    <property type="match status" value="1"/>
</dbReference>
<evidence type="ECO:0000256" key="6">
    <source>
        <dbReference type="ARBA" id="ARBA00022692"/>
    </source>
</evidence>
<feature type="transmembrane region" description="Helical" evidence="13">
    <location>
        <begin position="89"/>
        <end position="118"/>
    </location>
</feature>
<dbReference type="PANTHER" id="PTHR30531">
    <property type="entry name" value="FLAGELLAR BIOSYNTHETIC PROTEIN FLHB"/>
    <property type="match status" value="1"/>
</dbReference>
<keyword evidence="7 13" id="KW-1005">Bacterial flagellum biogenesis</keyword>
<organism evidence="15 16">
    <name type="scientific">Pseudomonas fluorescens</name>
    <dbReference type="NCBI Taxonomy" id="294"/>
    <lineage>
        <taxon>Bacteria</taxon>
        <taxon>Pseudomonadati</taxon>
        <taxon>Pseudomonadota</taxon>
        <taxon>Gammaproteobacteria</taxon>
        <taxon>Pseudomonadales</taxon>
        <taxon>Pseudomonadaceae</taxon>
        <taxon>Pseudomonas</taxon>
    </lineage>
</organism>
<comment type="function">
    <text evidence="12 13">Required for formation of the rod structure in the basal body of the flagellar apparatus. Together with FliI and FliH, may constitute the export apparatus of flagellin.</text>
</comment>
<keyword evidence="15" id="KW-0282">Flagellum</keyword>
<protein>
    <recommendedName>
        <fullName evidence="3 13">Flagellar biosynthetic protein FlhB</fullName>
    </recommendedName>
</protein>
<dbReference type="Pfam" id="PF01312">
    <property type="entry name" value="Bac_export_2"/>
    <property type="match status" value="1"/>
</dbReference>
<keyword evidence="8 13" id="KW-0653">Protein transport</keyword>
<evidence type="ECO:0000256" key="1">
    <source>
        <dbReference type="ARBA" id="ARBA00004651"/>
    </source>
</evidence>
<keyword evidence="9 13" id="KW-1133">Transmembrane helix</keyword>
<accession>A0A109LH37</accession>
<evidence type="ECO:0000313" key="15">
    <source>
        <dbReference type="EMBL" id="KWV87364.1"/>
    </source>
</evidence>
<sequence length="384" mass="42091">MAESESGQDKTEDPTEKRKKDSREKGEIARSKELNTFATMIAGAGALLIYGGGLALDLLEMMKHNFSLPREVLLNPDAMGQYLLHSGKIALLAVQPILITLLLAALIGPVALGGWLFAAGSMAPKFSRMNPGAGLKRMFSAKALVELLKALAKFFLILFVALAVLSSDIDDLLRIAHEPLESAIIHSVQVVGWSALWMAAGLILIAAVDAPIQLWESHKKLLMTKQEVRDEHKDQEGRPEVKQRIRQLQREMSQRKMMASVPDADVVITNPTHYAVALKYDPEKGGAPMLLAKGSDFTALKIREIAVANDILLLESPALARSIFYSTDLDQEIPAGLYLAVAQVLAYVYQIRQYRAGKGKRPDPLKDLPIPPDLVAIPERCCSL</sequence>
<keyword evidence="5 13" id="KW-1003">Cell membrane</keyword>
<reference evidence="15 16" key="1">
    <citation type="submission" date="2015-05" db="EMBL/GenBank/DDBJ databases">
        <title>A genomic and transcriptomic approach to investigate the blue pigment phenotype in Pseudomonas fluorescens.</title>
        <authorList>
            <person name="Andreani N.A."/>
            <person name="Cardazzo B."/>
        </authorList>
    </citation>
    <scope>NUCLEOTIDE SEQUENCE [LARGE SCALE GENOMIC DNA]</scope>
    <source>
        <strain evidence="15 16">Ps_22</strain>
    </source>
</reference>
<evidence type="ECO:0000256" key="9">
    <source>
        <dbReference type="ARBA" id="ARBA00022989"/>
    </source>
</evidence>
<dbReference type="AlphaFoldDB" id="A0A109LH37"/>
<evidence type="ECO:0000256" key="7">
    <source>
        <dbReference type="ARBA" id="ARBA00022795"/>
    </source>
</evidence>
<comment type="caution">
    <text evidence="15">The sequence shown here is derived from an EMBL/GenBank/DDBJ whole genome shotgun (WGS) entry which is preliminary data.</text>
</comment>
<dbReference type="Gene3D" id="6.10.250.2080">
    <property type="match status" value="1"/>
</dbReference>
<comment type="subcellular location">
    <subcellularLocation>
        <location evidence="1">Cell membrane</location>
        <topology evidence="1">Multi-pass membrane protein</topology>
    </subcellularLocation>
</comment>